<feature type="compositionally biased region" description="Pro residues" evidence="8">
    <location>
        <begin position="303"/>
        <end position="312"/>
    </location>
</feature>
<keyword evidence="5 11" id="KW-0418">Kinase</keyword>
<feature type="binding site" evidence="7">
    <location>
        <position position="66"/>
    </location>
    <ligand>
        <name>ATP</name>
        <dbReference type="ChEBI" id="CHEBI:30616"/>
    </ligand>
</feature>
<proteinExistence type="predicted"/>
<dbReference type="RefSeq" id="WP_153339320.1">
    <property type="nucleotide sequence ID" value="NZ_WEGI01000002.1"/>
</dbReference>
<evidence type="ECO:0000313" key="12">
    <source>
        <dbReference type="Proteomes" id="UP000431401"/>
    </source>
</evidence>
<feature type="region of interest" description="Disordered" evidence="8">
    <location>
        <begin position="295"/>
        <end position="315"/>
    </location>
</feature>
<reference evidence="11 12" key="1">
    <citation type="submission" date="2019-10" db="EMBL/GenBank/DDBJ databases">
        <title>Nocardia macrotermitis sp. nov. and Nocardia aurantia sp. nov., isolated from the gut of fungus growing-termite Macrotermes natalensis.</title>
        <authorList>
            <person name="Benndorf R."/>
            <person name="Schwitalla J."/>
            <person name="Martin K."/>
            <person name="De Beer W."/>
            <person name="Kaster A.-K."/>
            <person name="Vollmers J."/>
            <person name="Poulsen M."/>
            <person name="Beemelmanns C."/>
        </authorList>
    </citation>
    <scope>NUCLEOTIDE SEQUENCE [LARGE SCALE GENOMIC DNA]</scope>
    <source>
        <strain evidence="11 12">RB56</strain>
    </source>
</reference>
<dbReference type="InterPro" id="IPR000719">
    <property type="entry name" value="Prot_kinase_dom"/>
</dbReference>
<dbReference type="PANTHER" id="PTHR43289:SF6">
    <property type="entry name" value="SERINE_THREONINE-PROTEIN KINASE NEKL-3"/>
    <property type="match status" value="1"/>
</dbReference>
<evidence type="ECO:0000259" key="10">
    <source>
        <dbReference type="PROSITE" id="PS50011"/>
    </source>
</evidence>
<evidence type="ECO:0000256" key="8">
    <source>
        <dbReference type="SAM" id="MobiDB-lite"/>
    </source>
</evidence>
<evidence type="ECO:0000256" key="1">
    <source>
        <dbReference type="ARBA" id="ARBA00012513"/>
    </source>
</evidence>
<dbReference type="InterPro" id="IPR008271">
    <property type="entry name" value="Ser/Thr_kinase_AS"/>
</dbReference>
<evidence type="ECO:0000256" key="4">
    <source>
        <dbReference type="ARBA" id="ARBA00022741"/>
    </source>
</evidence>
<dbReference type="SMART" id="SM00220">
    <property type="entry name" value="S_TKc"/>
    <property type="match status" value="1"/>
</dbReference>
<comment type="caution">
    <text evidence="11">The sequence shown here is derived from an EMBL/GenBank/DDBJ whole genome shotgun (WGS) entry which is preliminary data.</text>
</comment>
<dbReference type="Gene3D" id="1.10.510.10">
    <property type="entry name" value="Transferase(Phosphotransferase) domain 1"/>
    <property type="match status" value="1"/>
</dbReference>
<evidence type="ECO:0000256" key="6">
    <source>
        <dbReference type="ARBA" id="ARBA00022840"/>
    </source>
</evidence>
<evidence type="ECO:0000313" key="11">
    <source>
        <dbReference type="EMBL" id="MQY25488.1"/>
    </source>
</evidence>
<dbReference type="GO" id="GO:0005524">
    <property type="term" value="F:ATP binding"/>
    <property type="evidence" value="ECO:0007669"/>
    <property type="project" value="UniProtKB-UniRule"/>
</dbReference>
<dbReference type="Pfam" id="PF00069">
    <property type="entry name" value="Pkinase"/>
    <property type="match status" value="1"/>
</dbReference>
<dbReference type="OrthoDB" id="3679634at2"/>
<dbReference type="EC" id="2.7.11.1" evidence="1"/>
<keyword evidence="2" id="KW-0723">Serine/threonine-protein kinase</keyword>
<dbReference type="PROSITE" id="PS00107">
    <property type="entry name" value="PROTEIN_KINASE_ATP"/>
    <property type="match status" value="1"/>
</dbReference>
<feature type="compositionally biased region" description="Basic and acidic residues" evidence="8">
    <location>
        <begin position="1"/>
        <end position="12"/>
    </location>
</feature>
<keyword evidence="4 7" id="KW-0547">Nucleotide-binding</keyword>
<evidence type="ECO:0000256" key="7">
    <source>
        <dbReference type="PROSITE-ProRule" id="PRU10141"/>
    </source>
</evidence>
<dbReference type="EMBL" id="WEGI01000002">
    <property type="protein sequence ID" value="MQY25488.1"/>
    <property type="molecule type" value="Genomic_DNA"/>
</dbReference>
<keyword evidence="9" id="KW-1133">Transmembrane helix</keyword>
<dbReference type="GO" id="GO:0004674">
    <property type="term" value="F:protein serine/threonine kinase activity"/>
    <property type="evidence" value="ECO:0007669"/>
    <property type="project" value="UniProtKB-KW"/>
</dbReference>
<dbReference type="PROSITE" id="PS00108">
    <property type="entry name" value="PROTEIN_KINASE_ST"/>
    <property type="match status" value="1"/>
</dbReference>
<keyword evidence="6 7" id="KW-0067">ATP-binding</keyword>
<dbReference type="Proteomes" id="UP000431401">
    <property type="component" value="Unassembled WGS sequence"/>
</dbReference>
<feature type="compositionally biased region" description="Basic and acidic residues" evidence="8">
    <location>
        <begin position="444"/>
        <end position="455"/>
    </location>
</feature>
<keyword evidence="9" id="KW-0812">Transmembrane</keyword>
<feature type="region of interest" description="Disordered" evidence="8">
    <location>
        <begin position="444"/>
        <end position="477"/>
    </location>
</feature>
<keyword evidence="3 11" id="KW-0808">Transferase</keyword>
<feature type="region of interest" description="Disordered" evidence="8">
    <location>
        <begin position="1"/>
        <end position="27"/>
    </location>
</feature>
<evidence type="ECO:0000256" key="5">
    <source>
        <dbReference type="ARBA" id="ARBA00022777"/>
    </source>
</evidence>
<dbReference type="SUPFAM" id="SSF56112">
    <property type="entry name" value="Protein kinase-like (PK-like)"/>
    <property type="match status" value="1"/>
</dbReference>
<dbReference type="Gene3D" id="3.30.200.20">
    <property type="entry name" value="Phosphorylase Kinase, domain 1"/>
    <property type="match status" value="1"/>
</dbReference>
<evidence type="ECO:0000256" key="3">
    <source>
        <dbReference type="ARBA" id="ARBA00022679"/>
    </source>
</evidence>
<feature type="transmembrane region" description="Helical" evidence="9">
    <location>
        <begin position="319"/>
        <end position="341"/>
    </location>
</feature>
<evidence type="ECO:0000256" key="2">
    <source>
        <dbReference type="ARBA" id="ARBA00022527"/>
    </source>
</evidence>
<evidence type="ECO:0000256" key="9">
    <source>
        <dbReference type="SAM" id="Phobius"/>
    </source>
</evidence>
<sequence>MAGESAPERGLEFADSGARSAPWGTAPSGGPVLADRYRLDALLGSGGMGDVWRATDLLLHQTVAVKQVRIPPEADAETARTMCERTLREARAAARLRAHPSIVTVHDVVVEDGRPWIIMEFVDGRSLDRIVAEQGPLPVRAVANIGLALLDGLGAAHAGAVLHRDVKPANVMVCRDGRVVLTDFGIATVAGDVALTRTDMINGSPGWVAPERLDGEKGQAASDLWSLGATLYYAVEGHPPYQREELLAVLVATISADPDPMRLAGPLTPILTGLLHRDPRQRMTDVQARGMLRSLTTGESVPPVRPNPPPEPAGTRGRWGVAVAVVAAVALVVGGVVAFVYSRHDTGTTAAPRPTGATGASGASPAPIRSSAAAGGSGALIMADPEACSLFTDEAAGAILGTAVTSQFQTHSACSWSTPNSGTFASVTLIRLTSITQAQDTFAMEKQDMRDEPRRSPGTTVRADTTAGDESFAYSKPDSGNPVHPAMVLFRLRNMLVTVYVSASAPEYALADRFAAAVAGTLGKLS</sequence>
<gene>
    <name evidence="11" type="primary">pknD_5</name>
    <name evidence="11" type="ORF">NRB56_10450</name>
</gene>
<dbReference type="InterPro" id="IPR017441">
    <property type="entry name" value="Protein_kinase_ATP_BS"/>
</dbReference>
<dbReference type="InterPro" id="IPR011009">
    <property type="entry name" value="Kinase-like_dom_sf"/>
</dbReference>
<name>A0A7K0DIL7_9NOCA</name>
<feature type="region of interest" description="Disordered" evidence="8">
    <location>
        <begin position="347"/>
        <end position="373"/>
    </location>
</feature>
<keyword evidence="12" id="KW-1185">Reference proteome</keyword>
<feature type="domain" description="Protein kinase" evidence="10">
    <location>
        <begin position="37"/>
        <end position="292"/>
    </location>
</feature>
<dbReference type="CDD" id="cd14014">
    <property type="entry name" value="STKc_PknB_like"/>
    <property type="match status" value="1"/>
</dbReference>
<organism evidence="11 12">
    <name type="scientific">Nocardia aurantia</name>
    <dbReference type="NCBI Taxonomy" id="2585199"/>
    <lineage>
        <taxon>Bacteria</taxon>
        <taxon>Bacillati</taxon>
        <taxon>Actinomycetota</taxon>
        <taxon>Actinomycetes</taxon>
        <taxon>Mycobacteriales</taxon>
        <taxon>Nocardiaceae</taxon>
        <taxon>Nocardia</taxon>
    </lineage>
</organism>
<dbReference type="PROSITE" id="PS50011">
    <property type="entry name" value="PROTEIN_KINASE_DOM"/>
    <property type="match status" value="1"/>
</dbReference>
<accession>A0A7K0DIL7</accession>
<protein>
    <recommendedName>
        <fullName evidence="1">non-specific serine/threonine protein kinase</fullName>
        <ecNumber evidence="1">2.7.11.1</ecNumber>
    </recommendedName>
</protein>
<keyword evidence="9" id="KW-0472">Membrane</keyword>
<dbReference type="PANTHER" id="PTHR43289">
    <property type="entry name" value="MITOGEN-ACTIVATED PROTEIN KINASE KINASE KINASE 20-RELATED"/>
    <property type="match status" value="1"/>
</dbReference>
<dbReference type="AlphaFoldDB" id="A0A7K0DIL7"/>